<accession>A0A1N7JQZ8</accession>
<gene>
    <name evidence="2" type="ORF">SAMN05421686_102153</name>
</gene>
<dbReference type="AlphaFoldDB" id="A0A1N7JQZ8"/>
<evidence type="ECO:0000313" key="3">
    <source>
        <dbReference type="Proteomes" id="UP000185639"/>
    </source>
</evidence>
<dbReference type="EMBL" id="FTOH01000002">
    <property type="protein sequence ID" value="SIS51681.1"/>
    <property type="molecule type" value="Genomic_DNA"/>
</dbReference>
<dbReference type="GO" id="GO:0020037">
    <property type="term" value="F:heme binding"/>
    <property type="evidence" value="ECO:0007669"/>
    <property type="project" value="InterPro"/>
</dbReference>
<dbReference type="SUPFAM" id="SSF111126">
    <property type="entry name" value="Ligand-binding domain in the NO signalling and Golgi transport"/>
    <property type="match status" value="1"/>
</dbReference>
<sequence length="199" mass="22297">MIGIIQKVLLDLLEETGGAPLVTDVLRRAEVPEDVTYRIDQNYSDDEFHRLLQASGEATGLSESELCVLYAKAFLTRARELFPRFFEMSSSSEEFLLRQATIHAVMASGLKTSEDRKAVTDKFSAEQVRPGFVRVSYRSANKLCELYKALAHEVASLYGEKLQISCEHCMKRGDAECRFAINWQTPRSVHSSGMAVAPV</sequence>
<keyword evidence="3" id="KW-1185">Reference proteome</keyword>
<name>A0A1N7JQZ8_9GAMM</name>
<evidence type="ECO:0000313" key="2">
    <source>
        <dbReference type="EMBL" id="SIS51681.1"/>
    </source>
</evidence>
<dbReference type="Gene3D" id="3.90.1520.10">
    <property type="entry name" value="H-NOX domain"/>
    <property type="match status" value="1"/>
</dbReference>
<dbReference type="Pfam" id="PF07700">
    <property type="entry name" value="HNOB"/>
    <property type="match status" value="1"/>
</dbReference>
<organism evidence="2 3">
    <name type="scientific">Thalassolituus maritimus</name>
    <dbReference type="NCBI Taxonomy" id="484498"/>
    <lineage>
        <taxon>Bacteria</taxon>
        <taxon>Pseudomonadati</taxon>
        <taxon>Pseudomonadota</taxon>
        <taxon>Gammaproteobacteria</taxon>
        <taxon>Oceanospirillales</taxon>
        <taxon>Oceanospirillaceae</taxon>
        <taxon>Thalassolituus</taxon>
    </lineage>
</organism>
<reference evidence="3" key="1">
    <citation type="submission" date="2017-01" db="EMBL/GenBank/DDBJ databases">
        <authorList>
            <person name="Varghese N."/>
            <person name="Submissions S."/>
        </authorList>
    </citation>
    <scope>NUCLEOTIDE SEQUENCE [LARGE SCALE GENOMIC DNA]</scope>
    <source>
        <strain evidence="3">DSM 24913</strain>
    </source>
</reference>
<dbReference type="InterPro" id="IPR011644">
    <property type="entry name" value="Heme_NO-bd"/>
</dbReference>
<dbReference type="OrthoDB" id="7266652at2"/>
<dbReference type="RefSeq" id="WP_076514313.1">
    <property type="nucleotide sequence ID" value="NZ_FTOH01000002.1"/>
</dbReference>
<protein>
    <submittedName>
        <fullName evidence="2">Haem-NO-binding</fullName>
    </submittedName>
</protein>
<evidence type="ECO:0000259" key="1">
    <source>
        <dbReference type="Pfam" id="PF07700"/>
    </source>
</evidence>
<dbReference type="Proteomes" id="UP000185639">
    <property type="component" value="Unassembled WGS sequence"/>
</dbReference>
<dbReference type="InterPro" id="IPR024096">
    <property type="entry name" value="NO_sig/Golgi_transp_ligand-bd"/>
</dbReference>
<dbReference type="InterPro" id="IPR038158">
    <property type="entry name" value="H-NOX_domain_sf"/>
</dbReference>
<proteinExistence type="predicted"/>
<feature type="domain" description="Heme NO-binding" evidence="1">
    <location>
        <begin position="3"/>
        <end position="165"/>
    </location>
</feature>